<name>A0ACC7NHA8_9BURK</name>
<comment type="caution">
    <text evidence="1">The sequence shown here is derived from an EMBL/GenBank/DDBJ whole genome shotgun (WGS) entry which is preliminary data.</text>
</comment>
<organism evidence="1 2">
    <name type="scientific">Paraburkholderia rhynchosiae</name>
    <dbReference type="NCBI Taxonomy" id="487049"/>
    <lineage>
        <taxon>Bacteria</taxon>
        <taxon>Pseudomonadati</taxon>
        <taxon>Pseudomonadota</taxon>
        <taxon>Betaproteobacteria</taxon>
        <taxon>Burkholderiales</taxon>
        <taxon>Burkholderiaceae</taxon>
        <taxon>Paraburkholderia</taxon>
    </lineage>
</organism>
<evidence type="ECO:0000313" key="2">
    <source>
        <dbReference type="Proteomes" id="UP001629235"/>
    </source>
</evidence>
<dbReference type="Proteomes" id="UP001629235">
    <property type="component" value="Unassembled WGS sequence"/>
</dbReference>
<protein>
    <submittedName>
        <fullName evidence="1">Uncharacterized protein</fullName>
    </submittedName>
</protein>
<evidence type="ECO:0000313" key="1">
    <source>
        <dbReference type="EMBL" id="MFM0106908.1"/>
    </source>
</evidence>
<reference evidence="1 2" key="1">
    <citation type="journal article" date="2024" name="Chem. Sci.">
        <title>Discovery of megapolipeptins by genome mining of a Burkholderiales bacteria collection.</title>
        <authorList>
            <person name="Paulo B.S."/>
            <person name="Recchia M.J.J."/>
            <person name="Lee S."/>
            <person name="Fergusson C.H."/>
            <person name="Romanowski S.B."/>
            <person name="Hernandez A."/>
            <person name="Krull N."/>
            <person name="Liu D.Y."/>
            <person name="Cavanagh H."/>
            <person name="Bos A."/>
            <person name="Gray C.A."/>
            <person name="Murphy B.T."/>
            <person name="Linington R.G."/>
            <person name="Eustaquio A.S."/>
        </authorList>
    </citation>
    <scope>NUCLEOTIDE SEQUENCE [LARGE SCALE GENOMIC DNA]</scope>
    <source>
        <strain evidence="1 2">RL18-126-BIB-B</strain>
    </source>
</reference>
<sequence length="67" mass="7285">MSGTNRPYRIYLPDGTLKQQGTLYDGATLTVSTVDAVKVRCEIGAGDWGVVEDAYDHHELEDDAAQA</sequence>
<dbReference type="EMBL" id="JAQQDW010000066">
    <property type="protein sequence ID" value="MFM0106908.1"/>
    <property type="molecule type" value="Genomic_DNA"/>
</dbReference>
<keyword evidence="2" id="KW-1185">Reference proteome</keyword>
<proteinExistence type="predicted"/>
<accession>A0ACC7NHA8</accession>
<gene>
    <name evidence="1" type="ORF">PQR01_26305</name>
</gene>